<evidence type="ECO:0000256" key="3">
    <source>
        <dbReference type="PROSITE-ProRule" id="PRU00339"/>
    </source>
</evidence>
<dbReference type="EMBL" id="CP054698">
    <property type="protein sequence ID" value="QMS86568.1"/>
    <property type="molecule type" value="Genomic_DNA"/>
</dbReference>
<dbReference type="Proteomes" id="UP000514713">
    <property type="component" value="Chromosome"/>
</dbReference>
<organism evidence="5 6">
    <name type="scientific">Nostoc edaphicum CCNP1411</name>
    <dbReference type="NCBI Taxonomy" id="1472755"/>
    <lineage>
        <taxon>Bacteria</taxon>
        <taxon>Bacillati</taxon>
        <taxon>Cyanobacteriota</taxon>
        <taxon>Cyanophyceae</taxon>
        <taxon>Nostocales</taxon>
        <taxon>Nostocaceae</taxon>
        <taxon>Nostoc</taxon>
    </lineage>
</organism>
<dbReference type="PROSITE" id="PS50005">
    <property type="entry name" value="TPR"/>
    <property type="match status" value="3"/>
</dbReference>
<dbReference type="KEGG" id="ned:HUN01_02920"/>
<dbReference type="SMART" id="SM00028">
    <property type="entry name" value="TPR"/>
    <property type="match status" value="8"/>
</dbReference>
<evidence type="ECO:0000256" key="2">
    <source>
        <dbReference type="ARBA" id="ARBA00022803"/>
    </source>
</evidence>
<keyword evidence="4" id="KW-0732">Signal</keyword>
<feature type="chain" id="PRO_5028944050" evidence="4">
    <location>
        <begin position="25"/>
        <end position="412"/>
    </location>
</feature>
<dbReference type="Pfam" id="PF13432">
    <property type="entry name" value="TPR_16"/>
    <property type="match status" value="2"/>
</dbReference>
<dbReference type="Pfam" id="PF13181">
    <property type="entry name" value="TPR_8"/>
    <property type="match status" value="1"/>
</dbReference>
<name>A0A7D7L9K2_9NOSO</name>
<evidence type="ECO:0000313" key="5">
    <source>
        <dbReference type="EMBL" id="QMS86568.1"/>
    </source>
</evidence>
<keyword evidence="6" id="KW-1185">Reference proteome</keyword>
<dbReference type="PANTHER" id="PTHR44943">
    <property type="entry name" value="CELLULOSE SYNTHASE OPERON PROTEIN C"/>
    <property type="match status" value="1"/>
</dbReference>
<dbReference type="SUPFAM" id="SSF48452">
    <property type="entry name" value="TPR-like"/>
    <property type="match status" value="2"/>
</dbReference>
<feature type="repeat" description="TPR" evidence="3">
    <location>
        <begin position="94"/>
        <end position="127"/>
    </location>
</feature>
<proteinExistence type="predicted"/>
<protein>
    <submittedName>
        <fullName evidence="5">Tetratricopeptide repeat protein</fullName>
    </submittedName>
</protein>
<dbReference type="AlphaFoldDB" id="A0A7D7L9K2"/>
<keyword evidence="2 3" id="KW-0802">TPR repeat</keyword>
<evidence type="ECO:0000256" key="4">
    <source>
        <dbReference type="SAM" id="SignalP"/>
    </source>
</evidence>
<keyword evidence="1" id="KW-0677">Repeat</keyword>
<evidence type="ECO:0000256" key="1">
    <source>
        <dbReference type="ARBA" id="ARBA00022737"/>
    </source>
</evidence>
<feature type="repeat" description="TPR" evidence="3">
    <location>
        <begin position="259"/>
        <end position="292"/>
    </location>
</feature>
<feature type="signal peptide" evidence="4">
    <location>
        <begin position="1"/>
        <end position="24"/>
    </location>
</feature>
<dbReference type="InterPro" id="IPR011990">
    <property type="entry name" value="TPR-like_helical_dom_sf"/>
</dbReference>
<evidence type="ECO:0000313" key="6">
    <source>
        <dbReference type="Proteomes" id="UP000514713"/>
    </source>
</evidence>
<reference evidence="6" key="1">
    <citation type="submission" date="2020-06" db="EMBL/GenBank/DDBJ databases">
        <title>Nostoc edaphicum CCNP1411 genome.</title>
        <authorList>
            <person name="Fidor A."/>
            <person name="Grabski M."/>
            <person name="Gawor J."/>
            <person name="Gromadka R."/>
            <person name="Wegrzyn G."/>
            <person name="Mazur-Marzec H."/>
        </authorList>
    </citation>
    <scope>NUCLEOTIDE SEQUENCE [LARGE SCALE GENOMIC DNA]</scope>
    <source>
        <strain evidence="6">CCNP1411</strain>
    </source>
</reference>
<gene>
    <name evidence="5" type="ORF">HUN01_02920</name>
</gene>
<dbReference type="PROSITE" id="PS50293">
    <property type="entry name" value="TPR_REGION"/>
    <property type="match status" value="2"/>
</dbReference>
<dbReference type="Gene3D" id="1.25.40.10">
    <property type="entry name" value="Tetratricopeptide repeat domain"/>
    <property type="match status" value="4"/>
</dbReference>
<dbReference type="InterPro" id="IPR019734">
    <property type="entry name" value="TPR_rpt"/>
</dbReference>
<sequence length="412" mass="46495">MRSLKILPLLLSLGLALAPQISVAQTVEELEQKATSAEEVKNYEEAANIWRSFIQKDAKNSYAYVKLADVLSKQGKIAETIATYRQALQLTPDGDIYLKLGNFLTEKGRTTEAIATFRQAIKLNPNSNKYYYYTLASQLMELGNTKEALLVYRQIVKLEPDAESYNILGNVWRKLGQREEAIAAHREALKIDPKSYLAYHYLGEMMEYQEAVAIYRQASKNDSKNEVYYEHLASLSLQRGFVNEAIAAYRQLIKIEPEASRYVELADVLMTQEKHQEAIALYRQAVAKKPTDDYYSKLSQALAQQNKLDEALAICQNVVKTGEGSYETCSNINLPLYKQKGFSAVMAFYQPLANMIPRRKMAELYIKLGRDISYGESGDGSKQEAAAVFQEALQIDPENTDAKDALKNLIAN</sequence>
<dbReference type="Pfam" id="PF00515">
    <property type="entry name" value="TPR_1"/>
    <property type="match status" value="1"/>
</dbReference>
<feature type="repeat" description="TPR" evidence="3">
    <location>
        <begin position="162"/>
        <end position="195"/>
    </location>
</feature>
<dbReference type="RefSeq" id="WP_181930002.1">
    <property type="nucleotide sequence ID" value="NZ_CP054698.1"/>
</dbReference>
<dbReference type="InterPro" id="IPR051685">
    <property type="entry name" value="Ycf3/AcsC/BcsC/TPR_MFPF"/>
</dbReference>
<dbReference type="PANTHER" id="PTHR44943:SF8">
    <property type="entry name" value="TPR REPEAT-CONTAINING PROTEIN MJ0263"/>
    <property type="match status" value="1"/>
</dbReference>
<accession>A0A7D7L9K2</accession>